<proteinExistence type="predicted"/>
<comment type="caution">
    <text evidence="1">The sequence shown here is derived from an EMBL/GenBank/DDBJ whole genome shotgun (WGS) entry which is preliminary data.</text>
</comment>
<accession>A0A6B1DBL7</accession>
<dbReference type="AlphaFoldDB" id="A0A6B1DBL7"/>
<dbReference type="EMBL" id="VXMH01000096">
    <property type="protein sequence ID" value="MYC96782.1"/>
    <property type="molecule type" value="Genomic_DNA"/>
</dbReference>
<sequence>MRRKTKAWLDSARDDLGVVEEIIDKMKELQVPEFKNYQEEAEFWDNLDTADFMEDDGEWFRFQTSQNQPIQVAKVLDCREMFDNPLL</sequence>
<protein>
    <submittedName>
        <fullName evidence="1">Uncharacterized protein</fullName>
    </submittedName>
</protein>
<reference evidence="1" key="1">
    <citation type="submission" date="2019-09" db="EMBL/GenBank/DDBJ databases">
        <title>Characterisation of the sponge microbiome using genome-centric metagenomics.</title>
        <authorList>
            <person name="Engelberts J.P."/>
            <person name="Robbins S.J."/>
            <person name="De Goeij J.M."/>
            <person name="Aranda M."/>
            <person name="Bell S.C."/>
            <person name="Webster N.S."/>
        </authorList>
    </citation>
    <scope>NUCLEOTIDE SEQUENCE</scope>
    <source>
        <strain evidence="1">SB0661_bin_32</strain>
    </source>
</reference>
<name>A0A6B1DBL7_9CHLR</name>
<evidence type="ECO:0000313" key="1">
    <source>
        <dbReference type="EMBL" id="MYC96782.1"/>
    </source>
</evidence>
<gene>
    <name evidence="1" type="ORF">F4X14_17590</name>
</gene>
<organism evidence="1">
    <name type="scientific">Caldilineaceae bacterium SB0661_bin_32</name>
    <dbReference type="NCBI Taxonomy" id="2605255"/>
    <lineage>
        <taxon>Bacteria</taxon>
        <taxon>Bacillati</taxon>
        <taxon>Chloroflexota</taxon>
        <taxon>Caldilineae</taxon>
        <taxon>Caldilineales</taxon>
        <taxon>Caldilineaceae</taxon>
    </lineage>
</organism>